<dbReference type="Proteomes" id="UP000596742">
    <property type="component" value="Unassembled WGS sequence"/>
</dbReference>
<dbReference type="Gene3D" id="2.60.120.740">
    <property type="match status" value="1"/>
</dbReference>
<dbReference type="Pfam" id="PF02140">
    <property type="entry name" value="SUEL_Lectin"/>
    <property type="match status" value="1"/>
</dbReference>
<keyword evidence="3" id="KW-1185">Reference proteome</keyword>
<comment type="caution">
    <text evidence="2">The sequence shown here is derived from an EMBL/GenBank/DDBJ whole genome shotgun (WGS) entry which is preliminary data.</text>
</comment>
<dbReference type="EMBL" id="UYJE01006665">
    <property type="protein sequence ID" value="VDI47912.1"/>
    <property type="molecule type" value="Genomic_DNA"/>
</dbReference>
<organism evidence="2 3">
    <name type="scientific">Mytilus galloprovincialis</name>
    <name type="common">Mediterranean mussel</name>
    <dbReference type="NCBI Taxonomy" id="29158"/>
    <lineage>
        <taxon>Eukaryota</taxon>
        <taxon>Metazoa</taxon>
        <taxon>Spiralia</taxon>
        <taxon>Lophotrochozoa</taxon>
        <taxon>Mollusca</taxon>
        <taxon>Bivalvia</taxon>
        <taxon>Autobranchia</taxon>
        <taxon>Pteriomorphia</taxon>
        <taxon>Mytilida</taxon>
        <taxon>Mytiloidea</taxon>
        <taxon>Mytilidae</taxon>
        <taxon>Mytilinae</taxon>
        <taxon>Mytilus</taxon>
    </lineage>
</organism>
<accession>A0A8B6FCB4</accession>
<sequence length="166" mass="18764">MKKEKKICQSCCKFGVSTAKTDMHIWYLICSCFLLMLPCDAYCGKTVKIQEDILHSLLNMKRPSCGRRISSDVTNVIICEGQFAYVRCKYPTKIKVVKAIYGRSEDKRICPHSSIKTTSCKSSSSDAKIKKQCNGKRICKVGATNSLYGDPCGGTYKYTELKYRCY</sequence>
<protein>
    <recommendedName>
        <fullName evidence="1">SUEL-type lectin domain-containing protein</fullName>
    </recommendedName>
</protein>
<feature type="domain" description="SUEL-type lectin" evidence="1">
    <location>
        <begin position="78"/>
        <end position="166"/>
    </location>
</feature>
<dbReference type="InterPro" id="IPR000922">
    <property type="entry name" value="Lectin_gal-bd_dom"/>
</dbReference>
<dbReference type="InterPro" id="IPR043159">
    <property type="entry name" value="Lectin_gal-bd_sf"/>
</dbReference>
<reference evidence="2" key="1">
    <citation type="submission" date="2018-11" db="EMBL/GenBank/DDBJ databases">
        <authorList>
            <person name="Alioto T."/>
            <person name="Alioto T."/>
        </authorList>
    </citation>
    <scope>NUCLEOTIDE SEQUENCE</scope>
</reference>
<dbReference type="GO" id="GO:0030246">
    <property type="term" value="F:carbohydrate binding"/>
    <property type="evidence" value="ECO:0007669"/>
    <property type="project" value="InterPro"/>
</dbReference>
<dbReference type="PANTHER" id="PTHR46780">
    <property type="entry name" value="PROTEIN EVA-1"/>
    <property type="match status" value="1"/>
</dbReference>
<name>A0A8B6FCB4_MYTGA</name>
<dbReference type="AlphaFoldDB" id="A0A8B6FCB4"/>
<dbReference type="PROSITE" id="PS50228">
    <property type="entry name" value="SUEL_LECTIN"/>
    <property type="match status" value="1"/>
</dbReference>
<evidence type="ECO:0000259" key="1">
    <source>
        <dbReference type="PROSITE" id="PS50228"/>
    </source>
</evidence>
<evidence type="ECO:0000313" key="2">
    <source>
        <dbReference type="EMBL" id="VDI47912.1"/>
    </source>
</evidence>
<gene>
    <name evidence="2" type="ORF">MGAL_10B066963</name>
</gene>
<evidence type="ECO:0000313" key="3">
    <source>
        <dbReference type="Proteomes" id="UP000596742"/>
    </source>
</evidence>
<dbReference type="OrthoDB" id="6153234at2759"/>
<proteinExistence type="predicted"/>